<dbReference type="EMBL" id="HE573024">
    <property type="protein sequence ID" value="CCC49683.1"/>
    <property type="molecule type" value="Genomic_DNA"/>
</dbReference>
<organism evidence="1">
    <name type="scientific">Trypanosoma vivax (strain Y486)</name>
    <dbReference type="NCBI Taxonomy" id="1055687"/>
    <lineage>
        <taxon>Eukaryota</taxon>
        <taxon>Discoba</taxon>
        <taxon>Euglenozoa</taxon>
        <taxon>Kinetoplastea</taxon>
        <taxon>Metakinetoplastina</taxon>
        <taxon>Trypanosomatida</taxon>
        <taxon>Trypanosomatidae</taxon>
        <taxon>Trypanosoma</taxon>
        <taxon>Duttonella</taxon>
    </lineage>
</organism>
<proteinExistence type="predicted"/>
<accession>G0U0T3</accession>
<protein>
    <submittedName>
        <fullName evidence="1">Uncharacterized protein</fullName>
    </submittedName>
</protein>
<dbReference type="VEuPathDB" id="TriTrypDB:TvY486_0802920"/>
<dbReference type="AlphaFoldDB" id="G0U0T3"/>
<gene>
    <name evidence="1" type="ORF">TVY486_0802920</name>
</gene>
<reference evidence="1" key="1">
    <citation type="journal article" date="2012" name="Proc. Natl. Acad. Sci. U.S.A.">
        <title>Antigenic diversity is generated by distinct evolutionary mechanisms in African trypanosome species.</title>
        <authorList>
            <person name="Jackson A.P."/>
            <person name="Berry A."/>
            <person name="Aslett M."/>
            <person name="Allison H.C."/>
            <person name="Burton P."/>
            <person name="Vavrova-Anderson J."/>
            <person name="Brown R."/>
            <person name="Browne H."/>
            <person name="Corton N."/>
            <person name="Hauser H."/>
            <person name="Gamble J."/>
            <person name="Gilderthorp R."/>
            <person name="Marcello L."/>
            <person name="McQuillan J."/>
            <person name="Otto T.D."/>
            <person name="Quail M.A."/>
            <person name="Sanders M.J."/>
            <person name="van Tonder A."/>
            <person name="Ginger M.L."/>
            <person name="Field M.C."/>
            <person name="Barry J.D."/>
            <person name="Hertz-Fowler C."/>
            <person name="Berriman M."/>
        </authorList>
    </citation>
    <scope>NUCLEOTIDE SEQUENCE</scope>
    <source>
        <strain evidence="1">Y486</strain>
    </source>
</reference>
<name>G0U0T3_TRYVY</name>
<evidence type="ECO:0000313" key="1">
    <source>
        <dbReference type="EMBL" id="CCC49683.1"/>
    </source>
</evidence>
<sequence>MVIHLLSIYSPFKLYMFSRKELRRRGDLASRVFTKQHGVVLFCLPQSVWTTISWSIRRPTRNLYSVKKSVAQVRTAVTPLLRHRTQWRQQCYRFGCKRNRVTVFLSTCKHQ</sequence>